<evidence type="ECO:0000256" key="1">
    <source>
        <dbReference type="ARBA" id="ARBA00022603"/>
    </source>
</evidence>
<dbReference type="EMBL" id="CP034206">
    <property type="protein sequence ID" value="QBZ59091.1"/>
    <property type="molecule type" value="Genomic_DNA"/>
</dbReference>
<accession>A0A4P7NBZ8</accession>
<dbReference type="Gene3D" id="2.170.270.10">
    <property type="entry name" value="SET domain"/>
    <property type="match status" value="1"/>
</dbReference>
<dbReference type="AlphaFoldDB" id="A0A4P7NBZ8"/>
<evidence type="ECO:0000313" key="3">
    <source>
        <dbReference type="EMBL" id="QBZ59091.1"/>
    </source>
</evidence>
<dbReference type="OMA" id="GIWLNGH"/>
<dbReference type="SMR" id="A0A4P7NBZ8"/>
<evidence type="ECO:0000256" key="2">
    <source>
        <dbReference type="ARBA" id="ARBA00022679"/>
    </source>
</evidence>
<protein>
    <submittedName>
        <fullName evidence="3">Uncharacterized protein</fullName>
    </submittedName>
</protein>
<sequence length="264" mass="28414">MAPLKPHWISPSHPEIQEVIINEAEFTSMSRSRVTLPPFALYAKMSFPPCTLAEEPTYATVQIGRDRHLNLNSDLLYINHSCDPSLIFDTANLAILVGPKGIRAGEELTFFYPSTEWRMAQPFACLCGAATCRGTISGAEAMSTCDLEGVWLNGFIREMLEERDAAAAYKAKGNGNVDGNGTVAKARQTDKALQDAVFQAERLVEATRTALLSYQTQFANGDGGGGKHAQPPNGCQKGLNGGPTRRGATSRELSGEMGGDTTKA</sequence>
<dbReference type="InterPro" id="IPR046341">
    <property type="entry name" value="SET_dom_sf"/>
</dbReference>
<dbReference type="GO" id="GO:0032259">
    <property type="term" value="P:methylation"/>
    <property type="evidence" value="ECO:0007669"/>
    <property type="project" value="UniProtKB-KW"/>
</dbReference>
<dbReference type="VEuPathDB" id="FungiDB:M_BR32_EuGene_00045841"/>
<dbReference type="PROSITE" id="PS50868">
    <property type="entry name" value="POST_SET"/>
    <property type="match status" value="1"/>
</dbReference>
<dbReference type="SUPFAM" id="SSF82199">
    <property type="entry name" value="SET domain"/>
    <property type="match status" value="1"/>
</dbReference>
<proteinExistence type="predicted"/>
<dbReference type="Proteomes" id="UP000294847">
    <property type="component" value="Chromosome 3"/>
</dbReference>
<name>A0A4P7NBZ8_PYROR</name>
<evidence type="ECO:0000313" key="4">
    <source>
        <dbReference type="Proteomes" id="UP000294847"/>
    </source>
</evidence>
<organism evidence="3 4">
    <name type="scientific">Pyricularia oryzae</name>
    <name type="common">Rice blast fungus</name>
    <name type="synonym">Magnaporthe oryzae</name>
    <dbReference type="NCBI Taxonomy" id="318829"/>
    <lineage>
        <taxon>Eukaryota</taxon>
        <taxon>Fungi</taxon>
        <taxon>Dikarya</taxon>
        <taxon>Ascomycota</taxon>
        <taxon>Pezizomycotina</taxon>
        <taxon>Sordariomycetes</taxon>
        <taxon>Sordariomycetidae</taxon>
        <taxon>Magnaporthales</taxon>
        <taxon>Pyriculariaceae</taxon>
        <taxon>Pyricularia</taxon>
    </lineage>
</organism>
<keyword evidence="2" id="KW-0808">Transferase</keyword>
<dbReference type="InterPro" id="IPR003616">
    <property type="entry name" value="Post-SET_dom"/>
</dbReference>
<gene>
    <name evidence="3" type="ORF">PoMZ_04051</name>
</gene>
<dbReference type="PANTHER" id="PTHR12350:SF19">
    <property type="entry name" value="SET DOMAIN-CONTAINING PROTEIN"/>
    <property type="match status" value="1"/>
</dbReference>
<reference evidence="3 4" key="1">
    <citation type="journal article" date="2019" name="Mol. Biol. Evol.">
        <title>Blast fungal genomes show frequent chromosomal changes, gene gains and losses, and effector gene turnover.</title>
        <authorList>
            <person name="Gomez Luciano L.B."/>
            <person name="Jason Tsai I."/>
            <person name="Chuma I."/>
            <person name="Tosa Y."/>
            <person name="Chen Y.H."/>
            <person name="Li J.Y."/>
            <person name="Li M.Y."/>
            <person name="Jade Lu M.Y."/>
            <person name="Nakayashiki H."/>
            <person name="Li W.H."/>
        </authorList>
    </citation>
    <scope>NUCLEOTIDE SEQUENCE [LARGE SCALE GENOMIC DNA]</scope>
    <source>
        <strain evidence="3">MZ5-1-6</strain>
    </source>
</reference>
<dbReference type="InterPro" id="IPR053201">
    <property type="entry name" value="Flavunoidine_N-MTase"/>
</dbReference>
<dbReference type="GO" id="GO:0008168">
    <property type="term" value="F:methyltransferase activity"/>
    <property type="evidence" value="ECO:0007669"/>
    <property type="project" value="UniProtKB-KW"/>
</dbReference>
<dbReference type="PANTHER" id="PTHR12350">
    <property type="entry name" value="HISTONE-LYSINE N-METHYLTRANSFERASE-RELATED"/>
    <property type="match status" value="1"/>
</dbReference>
<keyword evidence="1" id="KW-0489">Methyltransferase</keyword>